<organism evidence="5 6">
    <name type="scientific">Labrys miyagiensis</name>
    <dbReference type="NCBI Taxonomy" id="346912"/>
    <lineage>
        <taxon>Bacteria</taxon>
        <taxon>Pseudomonadati</taxon>
        <taxon>Pseudomonadota</taxon>
        <taxon>Alphaproteobacteria</taxon>
        <taxon>Hyphomicrobiales</taxon>
        <taxon>Xanthobacteraceae</taxon>
        <taxon>Labrys</taxon>
    </lineage>
</organism>
<reference evidence="6" key="1">
    <citation type="journal article" date="2019" name="Int. J. Syst. Evol. Microbiol.">
        <title>The Global Catalogue of Microorganisms (GCM) 10K type strain sequencing project: providing services to taxonomists for standard genome sequencing and annotation.</title>
        <authorList>
            <consortium name="The Broad Institute Genomics Platform"/>
            <consortium name="The Broad Institute Genome Sequencing Center for Infectious Disease"/>
            <person name="Wu L."/>
            <person name="Ma J."/>
        </authorList>
    </citation>
    <scope>NUCLEOTIDE SEQUENCE [LARGE SCALE GENOMIC DNA]</scope>
    <source>
        <strain evidence="6">NBRC 101365</strain>
    </source>
</reference>
<dbReference type="Proteomes" id="UP001156882">
    <property type="component" value="Unassembled WGS sequence"/>
</dbReference>
<dbReference type="EMBL" id="BSPC01000045">
    <property type="protein sequence ID" value="GLS21190.1"/>
    <property type="molecule type" value="Genomic_DNA"/>
</dbReference>
<keyword evidence="1" id="KW-0732">Signal</keyword>
<name>A0ABQ6CQK7_9HYPH</name>
<protein>
    <submittedName>
        <fullName evidence="5">Membrane protein</fullName>
    </submittedName>
</protein>
<evidence type="ECO:0000256" key="1">
    <source>
        <dbReference type="ARBA" id="ARBA00022729"/>
    </source>
</evidence>
<dbReference type="InterPro" id="IPR026592">
    <property type="entry name" value="BamE"/>
</dbReference>
<evidence type="ECO:0000313" key="5">
    <source>
        <dbReference type="EMBL" id="GLS21190.1"/>
    </source>
</evidence>
<dbReference type="InterPro" id="IPR037873">
    <property type="entry name" value="BamE-like"/>
</dbReference>
<keyword evidence="3" id="KW-0998">Cell outer membrane</keyword>
<evidence type="ECO:0000313" key="6">
    <source>
        <dbReference type="Proteomes" id="UP001156882"/>
    </source>
</evidence>
<evidence type="ECO:0000256" key="2">
    <source>
        <dbReference type="ARBA" id="ARBA00023136"/>
    </source>
</evidence>
<dbReference type="PANTHER" id="PTHR37482:SF1">
    <property type="entry name" value="OUTER MEMBRANE PROTEIN ASSEMBLY FACTOR BAME"/>
    <property type="match status" value="1"/>
</dbReference>
<proteinExistence type="predicted"/>
<keyword evidence="2" id="KW-0472">Membrane</keyword>
<keyword evidence="6" id="KW-1185">Reference proteome</keyword>
<dbReference type="Pfam" id="PF04355">
    <property type="entry name" value="BamE"/>
    <property type="match status" value="1"/>
</dbReference>
<evidence type="ECO:0000256" key="3">
    <source>
        <dbReference type="ARBA" id="ARBA00023237"/>
    </source>
</evidence>
<dbReference type="InterPro" id="IPR007450">
    <property type="entry name" value="BamE_dom"/>
</dbReference>
<feature type="domain" description="Outer membrane protein assembly factor BamE" evidence="4">
    <location>
        <begin position="46"/>
        <end position="119"/>
    </location>
</feature>
<evidence type="ECO:0000259" key="4">
    <source>
        <dbReference type="Pfam" id="PF04355"/>
    </source>
</evidence>
<dbReference type="PANTHER" id="PTHR37482">
    <property type="entry name" value="OUTER MEMBRANE PROTEIN ASSEMBLY FACTOR BAME"/>
    <property type="match status" value="1"/>
</dbReference>
<gene>
    <name evidence="5" type="ORF">GCM10007874_42070</name>
</gene>
<sequence length="165" mass="17181">MEAKVSVVVLPPSFRSRALAAAVVISVAGLLQSCGSMSMGETNVHGIVVTESTLSAIKPGTSQAQVLDVLGTPSTTSTLDGQAFYYVSQTTARPVAFLAPHIVDRNVLAVYFDKGKVSRVANYSLKDGVVFDSITRTTPTAGGDLNFITQLARGMTAGIPGFGNN</sequence>
<dbReference type="PROSITE" id="PS51257">
    <property type="entry name" value="PROKAR_LIPOPROTEIN"/>
    <property type="match status" value="1"/>
</dbReference>
<dbReference type="Gene3D" id="3.30.1450.10">
    <property type="match status" value="1"/>
</dbReference>
<comment type="caution">
    <text evidence="5">The sequence shown here is derived from an EMBL/GenBank/DDBJ whole genome shotgun (WGS) entry which is preliminary data.</text>
</comment>
<accession>A0ABQ6CQK7</accession>